<dbReference type="PANTHER" id="PTHR43401:SF3">
    <property type="entry name" value="L-GALACTONATE-5-DEHYDROGENASE"/>
    <property type="match status" value="1"/>
</dbReference>
<dbReference type="InterPro" id="IPR011032">
    <property type="entry name" value="GroES-like_sf"/>
</dbReference>
<dbReference type="SUPFAM" id="SSF51735">
    <property type="entry name" value="NAD(P)-binding Rossmann-fold domains"/>
    <property type="match status" value="1"/>
</dbReference>
<evidence type="ECO:0000259" key="2">
    <source>
        <dbReference type="Pfam" id="PF00107"/>
    </source>
</evidence>
<organism evidence="4 5">
    <name type="scientific">Microvirga aerilata</name>
    <dbReference type="NCBI Taxonomy" id="670292"/>
    <lineage>
        <taxon>Bacteria</taxon>
        <taxon>Pseudomonadati</taxon>
        <taxon>Pseudomonadota</taxon>
        <taxon>Alphaproteobacteria</taxon>
        <taxon>Hyphomicrobiales</taxon>
        <taxon>Methylobacteriaceae</taxon>
        <taxon>Microvirga</taxon>
    </lineage>
</organism>
<keyword evidence="5" id="KW-1185">Reference proteome</keyword>
<evidence type="ECO:0000259" key="3">
    <source>
        <dbReference type="Pfam" id="PF08240"/>
    </source>
</evidence>
<dbReference type="Gene3D" id="3.90.180.10">
    <property type="entry name" value="Medium-chain alcohol dehydrogenases, catalytic domain"/>
    <property type="match status" value="1"/>
</dbReference>
<proteinExistence type="predicted"/>
<dbReference type="SUPFAM" id="SSF50129">
    <property type="entry name" value="GroES-like"/>
    <property type="match status" value="1"/>
</dbReference>
<evidence type="ECO:0000313" key="5">
    <source>
        <dbReference type="Proteomes" id="UP000605848"/>
    </source>
</evidence>
<evidence type="ECO:0000256" key="1">
    <source>
        <dbReference type="ARBA" id="ARBA00023002"/>
    </source>
</evidence>
<name>A0A937CYT8_9HYPH</name>
<dbReference type="InterPro" id="IPR036291">
    <property type="entry name" value="NAD(P)-bd_dom_sf"/>
</dbReference>
<evidence type="ECO:0000313" key="4">
    <source>
        <dbReference type="EMBL" id="MBL0403232.1"/>
    </source>
</evidence>
<dbReference type="InterPro" id="IPR013154">
    <property type="entry name" value="ADH-like_N"/>
</dbReference>
<dbReference type="PANTHER" id="PTHR43401">
    <property type="entry name" value="L-THREONINE 3-DEHYDROGENASE"/>
    <property type="match status" value="1"/>
</dbReference>
<dbReference type="AlphaFoldDB" id="A0A937CYT8"/>
<dbReference type="CDD" id="cd08261">
    <property type="entry name" value="Zn_ADH7"/>
    <property type="match status" value="1"/>
</dbReference>
<dbReference type="InterPro" id="IPR050129">
    <property type="entry name" value="Zn_alcohol_dh"/>
</dbReference>
<protein>
    <submittedName>
        <fullName evidence="4">Zinc-binding alcohol dehydrogenase family protein</fullName>
    </submittedName>
</protein>
<dbReference type="RefSeq" id="WP_202056260.1">
    <property type="nucleotide sequence ID" value="NZ_JAEQMY010000004.1"/>
</dbReference>
<dbReference type="Pfam" id="PF08240">
    <property type="entry name" value="ADH_N"/>
    <property type="match status" value="1"/>
</dbReference>
<accession>A0A937CYT8</accession>
<sequence length="336" mass="35857">MKALRCDEPGKLSIIQQDIPKVGPGEILVRIRRVGICGTDYHIFHGNQPYLEYPRVIGHELAGEVAEAPAGSSLKIGQIVCIEPYLYCGTCRACRLGKTNCCQNLQVLGVHRDGGACEYIAVPERNVVPATGLGLDEAAMVEFLAIGAHGVQRSGMGPASRVAVVGAGPIGIAAAIFAKTRGAEVSVLDMNTRRLAFCQDEIGVDHAFEVSPDIDDRLKAATEGDFFDVVLDATGSPKAMMKGFSYVGHGGTYVLLSIVRADITFSDPEFHKRETSLLGSRNATRHDFETVLDAMRNGRVPVAGLASHRGGFDEAPGLVPQWSTSEAGVIKALVEL</sequence>
<comment type="caution">
    <text evidence="4">The sequence shown here is derived from an EMBL/GenBank/DDBJ whole genome shotgun (WGS) entry which is preliminary data.</text>
</comment>
<gene>
    <name evidence="4" type="ORF">JKG68_04575</name>
</gene>
<dbReference type="EMBL" id="JAEQMY010000004">
    <property type="protein sequence ID" value="MBL0403232.1"/>
    <property type="molecule type" value="Genomic_DNA"/>
</dbReference>
<keyword evidence="1" id="KW-0560">Oxidoreductase</keyword>
<dbReference type="Gene3D" id="3.40.50.720">
    <property type="entry name" value="NAD(P)-binding Rossmann-like Domain"/>
    <property type="match status" value="1"/>
</dbReference>
<dbReference type="GO" id="GO:0016491">
    <property type="term" value="F:oxidoreductase activity"/>
    <property type="evidence" value="ECO:0007669"/>
    <property type="project" value="UniProtKB-KW"/>
</dbReference>
<dbReference type="Proteomes" id="UP000605848">
    <property type="component" value="Unassembled WGS sequence"/>
</dbReference>
<dbReference type="Pfam" id="PF00107">
    <property type="entry name" value="ADH_zinc_N"/>
    <property type="match status" value="1"/>
</dbReference>
<feature type="domain" description="Alcohol dehydrogenase-like N-terminal" evidence="3">
    <location>
        <begin position="23"/>
        <end position="130"/>
    </location>
</feature>
<reference evidence="4" key="1">
    <citation type="submission" date="2021-01" db="EMBL/GenBank/DDBJ databases">
        <title>Microvirga sp.</title>
        <authorList>
            <person name="Kim M.K."/>
        </authorList>
    </citation>
    <scope>NUCLEOTIDE SEQUENCE</scope>
    <source>
        <strain evidence="4">5420S-16</strain>
    </source>
</reference>
<feature type="domain" description="Alcohol dehydrogenase-like C-terminal" evidence="2">
    <location>
        <begin position="169"/>
        <end position="295"/>
    </location>
</feature>
<dbReference type="InterPro" id="IPR013149">
    <property type="entry name" value="ADH-like_C"/>
</dbReference>